<reference evidence="8 9" key="1">
    <citation type="submission" date="2021-03" db="EMBL/GenBank/DDBJ databases">
        <title>Genomic Encyclopedia of Type Strains, Phase IV (KMG-IV): sequencing the most valuable type-strain genomes for metagenomic binning, comparative biology and taxonomic classification.</title>
        <authorList>
            <person name="Goeker M."/>
        </authorList>
    </citation>
    <scope>NUCLEOTIDE SEQUENCE [LARGE SCALE GENOMIC DNA]</scope>
    <source>
        <strain evidence="8 9">DSM 25790</strain>
    </source>
</reference>
<dbReference type="Pfam" id="PF04316">
    <property type="entry name" value="FlgM"/>
    <property type="match status" value="1"/>
</dbReference>
<evidence type="ECO:0000256" key="2">
    <source>
        <dbReference type="ARBA" id="ARBA00017823"/>
    </source>
</evidence>
<dbReference type="InterPro" id="IPR031316">
    <property type="entry name" value="FlgM_C"/>
</dbReference>
<evidence type="ECO:0000256" key="4">
    <source>
        <dbReference type="ARBA" id="ARBA00022795"/>
    </source>
</evidence>
<evidence type="ECO:0000256" key="6">
    <source>
        <dbReference type="ARBA" id="ARBA00023163"/>
    </source>
</evidence>
<evidence type="ECO:0000256" key="3">
    <source>
        <dbReference type="ARBA" id="ARBA00022491"/>
    </source>
</evidence>
<sequence>MKIHGPNHSNFNLYKKQLQSQAEQKKEIDQQDRLEISNRAKQLQENNQPSTKRKAYVQDIKKQIESGKYQVNHEVLAKKMFDFWSKQ</sequence>
<dbReference type="EMBL" id="JAGIKX010000003">
    <property type="protein sequence ID" value="MBP2256789.1"/>
    <property type="molecule type" value="Genomic_DNA"/>
</dbReference>
<accession>A0ABS4S7B3</accession>
<keyword evidence="3" id="KW-0678">Repressor</keyword>
<gene>
    <name evidence="8" type="ORF">J2Z81_000731</name>
</gene>
<comment type="caution">
    <text evidence="8">The sequence shown here is derived from an EMBL/GenBank/DDBJ whole genome shotgun (WGS) entry which is preliminary data.</text>
</comment>
<keyword evidence="8" id="KW-0969">Cilium</keyword>
<keyword evidence="9" id="KW-1185">Reference proteome</keyword>
<keyword evidence="4" id="KW-1005">Bacterial flagellum biogenesis</keyword>
<evidence type="ECO:0000313" key="9">
    <source>
        <dbReference type="Proteomes" id="UP001519294"/>
    </source>
</evidence>
<dbReference type="NCBIfam" id="TIGR03824">
    <property type="entry name" value="FlgM_jcvi"/>
    <property type="match status" value="1"/>
</dbReference>
<feature type="domain" description="Anti-sigma-28 factor FlgM C-terminal" evidence="7">
    <location>
        <begin position="32"/>
        <end position="81"/>
    </location>
</feature>
<dbReference type="SUPFAM" id="SSF101498">
    <property type="entry name" value="Anti-sigma factor FlgM"/>
    <property type="match status" value="1"/>
</dbReference>
<evidence type="ECO:0000259" key="7">
    <source>
        <dbReference type="Pfam" id="PF04316"/>
    </source>
</evidence>
<comment type="similarity">
    <text evidence="1">Belongs to the FlgM family.</text>
</comment>
<protein>
    <recommendedName>
        <fullName evidence="2">Negative regulator of flagellin synthesis</fullName>
    </recommendedName>
</protein>
<evidence type="ECO:0000313" key="8">
    <source>
        <dbReference type="EMBL" id="MBP2256789.1"/>
    </source>
</evidence>
<dbReference type="RefSeq" id="WP_029266229.1">
    <property type="nucleotide sequence ID" value="NZ_JAGIKX010000003.1"/>
</dbReference>
<organism evidence="8 9">
    <name type="scientific">Virgibacillus alimentarius</name>
    <dbReference type="NCBI Taxonomy" id="698769"/>
    <lineage>
        <taxon>Bacteria</taxon>
        <taxon>Bacillati</taxon>
        <taxon>Bacillota</taxon>
        <taxon>Bacilli</taxon>
        <taxon>Bacillales</taxon>
        <taxon>Bacillaceae</taxon>
        <taxon>Virgibacillus</taxon>
    </lineage>
</organism>
<dbReference type="Proteomes" id="UP001519294">
    <property type="component" value="Unassembled WGS sequence"/>
</dbReference>
<keyword evidence="6" id="KW-0804">Transcription</keyword>
<keyword evidence="8" id="KW-0966">Cell projection</keyword>
<keyword evidence="5" id="KW-0805">Transcription regulation</keyword>
<proteinExistence type="inferred from homology"/>
<dbReference type="InterPro" id="IPR035890">
    <property type="entry name" value="Anti-sigma-28_factor_FlgM_sf"/>
</dbReference>
<dbReference type="InterPro" id="IPR007412">
    <property type="entry name" value="FlgM"/>
</dbReference>
<keyword evidence="8" id="KW-0282">Flagellum</keyword>
<name>A0ABS4S7B3_9BACI</name>
<evidence type="ECO:0000256" key="5">
    <source>
        <dbReference type="ARBA" id="ARBA00023015"/>
    </source>
</evidence>
<evidence type="ECO:0000256" key="1">
    <source>
        <dbReference type="ARBA" id="ARBA00005322"/>
    </source>
</evidence>